<dbReference type="EMBL" id="CM015718">
    <property type="protein sequence ID" value="KAF3691461.1"/>
    <property type="molecule type" value="Genomic_DNA"/>
</dbReference>
<name>A0A6G1PMA3_CHAAH</name>
<dbReference type="AlphaFoldDB" id="A0A6G1PMA3"/>
<proteinExistence type="predicted"/>
<evidence type="ECO:0000313" key="1">
    <source>
        <dbReference type="EMBL" id="KAF3691461.1"/>
    </source>
</evidence>
<evidence type="ECO:0000313" key="2">
    <source>
        <dbReference type="Proteomes" id="UP000503349"/>
    </source>
</evidence>
<accession>A0A6G1PMA3</accession>
<gene>
    <name evidence="1" type="ORF">EXN66_Car007136</name>
</gene>
<keyword evidence="2" id="KW-1185">Reference proteome</keyword>
<sequence length="83" mass="9424">MDRSSEFLLCVNHTDEHLDSFPVVTHAHICVCDFVRTNICCRPHIACWNQAELRPRSWYDCGLTIADNHGCLVVLLGSRPEQG</sequence>
<protein>
    <submittedName>
        <fullName evidence="1">Uncharacterized protein</fullName>
    </submittedName>
</protein>
<reference evidence="2" key="2">
    <citation type="submission" date="2019-02" db="EMBL/GenBank/DDBJ databases">
        <title>Opniocepnalus argus Var Kimnra genome.</title>
        <authorList>
            <person name="Zhou C."/>
            <person name="Xiao S."/>
        </authorList>
    </citation>
    <scope>NUCLEOTIDE SEQUENCE [LARGE SCALE GENOMIC DNA]</scope>
</reference>
<dbReference type="Proteomes" id="UP000503349">
    <property type="component" value="Chromosome 7"/>
</dbReference>
<reference evidence="1 2" key="1">
    <citation type="submission" date="2019-02" db="EMBL/GenBank/DDBJ databases">
        <title>Opniocepnalus argus genome.</title>
        <authorList>
            <person name="Zhou C."/>
            <person name="Xiao S."/>
        </authorList>
    </citation>
    <scope>NUCLEOTIDE SEQUENCE [LARGE SCALE GENOMIC DNA]</scope>
    <source>
        <strain evidence="1">OARG1902GOOAL</strain>
        <tissue evidence="1">Muscle</tissue>
    </source>
</reference>
<organism evidence="1 2">
    <name type="scientific">Channa argus</name>
    <name type="common">Northern snakehead</name>
    <name type="synonym">Ophicephalus argus</name>
    <dbReference type="NCBI Taxonomy" id="215402"/>
    <lineage>
        <taxon>Eukaryota</taxon>
        <taxon>Metazoa</taxon>
        <taxon>Chordata</taxon>
        <taxon>Craniata</taxon>
        <taxon>Vertebrata</taxon>
        <taxon>Euteleostomi</taxon>
        <taxon>Actinopterygii</taxon>
        <taxon>Neopterygii</taxon>
        <taxon>Teleostei</taxon>
        <taxon>Neoteleostei</taxon>
        <taxon>Acanthomorphata</taxon>
        <taxon>Anabantaria</taxon>
        <taxon>Anabantiformes</taxon>
        <taxon>Channoidei</taxon>
        <taxon>Channidae</taxon>
        <taxon>Channa</taxon>
    </lineage>
</organism>